<dbReference type="InterPro" id="IPR030417">
    <property type="entry name" value="MS4A"/>
</dbReference>
<proteinExistence type="inferred from homology"/>
<evidence type="ECO:0000313" key="7">
    <source>
        <dbReference type="EMBL" id="KAF5896770.1"/>
    </source>
</evidence>
<feature type="transmembrane region" description="Helical" evidence="6">
    <location>
        <begin position="82"/>
        <end position="101"/>
    </location>
</feature>
<dbReference type="AlphaFoldDB" id="A0A8J4TJU5"/>
<name>A0A8J4TJU5_CLAMG</name>
<dbReference type="Proteomes" id="UP000727407">
    <property type="component" value="Unassembled WGS sequence"/>
</dbReference>
<keyword evidence="3 6" id="KW-0812">Transmembrane</keyword>
<dbReference type="PANTHER" id="PTHR23320:SF128">
    <property type="entry name" value="MEMBRANE-SPANNING 4-DOMAINS SUBFAMILY A MEMBER 4A"/>
    <property type="match status" value="1"/>
</dbReference>
<dbReference type="Pfam" id="PF04103">
    <property type="entry name" value="CD20"/>
    <property type="match status" value="2"/>
</dbReference>
<evidence type="ECO:0000256" key="4">
    <source>
        <dbReference type="ARBA" id="ARBA00022989"/>
    </source>
</evidence>
<feature type="transmembrane region" description="Helical" evidence="6">
    <location>
        <begin position="402"/>
        <end position="425"/>
    </location>
</feature>
<feature type="transmembrane region" description="Helical" evidence="6">
    <location>
        <begin position="52"/>
        <end position="70"/>
    </location>
</feature>
<reference evidence="7" key="1">
    <citation type="submission" date="2020-07" db="EMBL/GenBank/DDBJ databases">
        <title>Clarias magur genome sequencing, assembly and annotation.</title>
        <authorList>
            <person name="Kushwaha B."/>
            <person name="Kumar R."/>
            <person name="Das P."/>
            <person name="Joshi C.G."/>
            <person name="Kumar D."/>
            <person name="Nagpure N.S."/>
            <person name="Pandey M."/>
            <person name="Agarwal S."/>
            <person name="Srivastava S."/>
            <person name="Singh M."/>
            <person name="Sahoo L."/>
            <person name="Jayasankar P."/>
            <person name="Meher P.K."/>
            <person name="Koringa P.G."/>
            <person name="Iquebal M.A."/>
            <person name="Das S.P."/>
            <person name="Bit A."/>
            <person name="Patnaik S."/>
            <person name="Patel N."/>
            <person name="Shah T.M."/>
            <person name="Hinsu A."/>
            <person name="Jena J.K."/>
        </authorList>
    </citation>
    <scope>NUCLEOTIDE SEQUENCE</scope>
    <source>
        <strain evidence="7">CIFAMagur01</strain>
        <tissue evidence="7">Testis</tissue>
    </source>
</reference>
<dbReference type="PANTHER" id="PTHR23320">
    <property type="entry name" value="MEMBRANE-SPANNING 4-DOMAINS SUBFAMILY A MS4A -RELATED"/>
    <property type="match status" value="1"/>
</dbReference>
<gene>
    <name evidence="7" type="ORF">DAT39_013534</name>
</gene>
<evidence type="ECO:0000256" key="3">
    <source>
        <dbReference type="ARBA" id="ARBA00022692"/>
    </source>
</evidence>
<feature type="transmembrane region" description="Helical" evidence="6">
    <location>
        <begin position="282"/>
        <end position="301"/>
    </location>
</feature>
<accession>A0A8J4TJU5</accession>
<organism evidence="7 8">
    <name type="scientific">Clarias magur</name>
    <name type="common">Asian catfish</name>
    <name type="synonym">Macropteronotus magur</name>
    <dbReference type="NCBI Taxonomy" id="1594786"/>
    <lineage>
        <taxon>Eukaryota</taxon>
        <taxon>Metazoa</taxon>
        <taxon>Chordata</taxon>
        <taxon>Craniata</taxon>
        <taxon>Vertebrata</taxon>
        <taxon>Euteleostomi</taxon>
        <taxon>Actinopterygii</taxon>
        <taxon>Neopterygii</taxon>
        <taxon>Teleostei</taxon>
        <taxon>Ostariophysi</taxon>
        <taxon>Siluriformes</taxon>
        <taxon>Clariidae</taxon>
        <taxon>Clarias</taxon>
    </lineage>
</organism>
<dbReference type="EMBL" id="QNUK01000264">
    <property type="protein sequence ID" value="KAF5896770.1"/>
    <property type="molecule type" value="Genomic_DNA"/>
</dbReference>
<evidence type="ECO:0000313" key="8">
    <source>
        <dbReference type="Proteomes" id="UP000727407"/>
    </source>
</evidence>
<evidence type="ECO:0000256" key="6">
    <source>
        <dbReference type="SAM" id="Phobius"/>
    </source>
</evidence>
<feature type="transmembrane region" description="Helical" evidence="6">
    <location>
        <begin position="156"/>
        <end position="181"/>
    </location>
</feature>
<comment type="caution">
    <text evidence="7">The sequence shown here is derived from an EMBL/GenBank/DDBJ whole genome shotgun (WGS) entry which is preliminary data.</text>
</comment>
<evidence type="ECO:0000256" key="2">
    <source>
        <dbReference type="ARBA" id="ARBA00009565"/>
    </source>
</evidence>
<feature type="transmembrane region" description="Helical" evidence="6">
    <location>
        <begin position="313"/>
        <end position="339"/>
    </location>
</feature>
<comment type="similarity">
    <text evidence="2">Belongs to the MS4A family.</text>
</comment>
<evidence type="ECO:0000256" key="5">
    <source>
        <dbReference type="ARBA" id="ARBA00023136"/>
    </source>
</evidence>
<feature type="transmembrane region" description="Helical" evidence="6">
    <location>
        <begin position="445"/>
        <end position="471"/>
    </location>
</feature>
<comment type="subcellular location">
    <subcellularLocation>
        <location evidence="1">Membrane</location>
        <topology evidence="1">Multi-pass membrane protein</topology>
    </subcellularLocation>
</comment>
<feature type="transmembrane region" description="Helical" evidence="6">
    <location>
        <begin position="253"/>
        <end position="276"/>
    </location>
</feature>
<dbReference type="OrthoDB" id="10071849at2759"/>
<feature type="transmembrane region" description="Helical" evidence="6">
    <location>
        <begin position="359"/>
        <end position="381"/>
    </location>
</feature>
<feature type="transmembrane region" description="Helical" evidence="6">
    <location>
        <begin position="113"/>
        <end position="136"/>
    </location>
</feature>
<protein>
    <submittedName>
        <fullName evidence="7">Membrane-spanning 4-domains subfamily A member 4A-like</fullName>
    </submittedName>
</protein>
<feature type="non-terminal residue" evidence="7">
    <location>
        <position position="1"/>
    </location>
</feature>
<keyword evidence="4 6" id="KW-1133">Transmembrane helix</keyword>
<keyword evidence="5 6" id="KW-0472">Membrane</keyword>
<sequence>MASAPIPLTNIRSGYTIVTQVIPTSTAQSSAEENTHETPSSWQKFLKAEPKALGTVQIINGVWMFLLGIVSNTLSSFGLYNFTFWLSLLHISAGSLSVAGSNKHKPCLVKGAMVLNILSAIAALISIIMLSMDLFLQQYCFGYGCRRYKNYSSYSTGVTGILLFFSLLQFTISISIAVFACKATCLKKPNLNIINVVADPEGCVALDNLFPAHQAQPSQLLFLIMTPGTTPPNPQLSQLTAFMKADPKALGTVQIMIGVLTLLFGIIILSMLVFTPAVMSGITLWGSLLFIISGALSVAAANNTNSCAVKAALGVNVVSAVTAGLALILFAVDMIFGPMFSYDCHRSNYDRSSPCNPAVHMWTGINGVLFVFSLLEMIISIRTSCFACKATQRTETTVKGAMVLNILSAIAALISIIMLSMDLFMQPNCYSHRCRRYSVYSFQNFFTGVTGILLFSSLLQFTISISIAVFAGKAPCSNDPNLNIINVVADPEGCVALDNLFPAHQAQP</sequence>
<dbReference type="GO" id="GO:0016020">
    <property type="term" value="C:membrane"/>
    <property type="evidence" value="ECO:0007669"/>
    <property type="project" value="UniProtKB-SubCell"/>
</dbReference>
<dbReference type="InterPro" id="IPR007237">
    <property type="entry name" value="CD20-like"/>
</dbReference>
<evidence type="ECO:0000256" key="1">
    <source>
        <dbReference type="ARBA" id="ARBA00004141"/>
    </source>
</evidence>
<keyword evidence="8" id="KW-1185">Reference proteome</keyword>